<keyword evidence="10" id="KW-0472">Membrane</keyword>
<dbReference type="PANTHER" id="PTHR23076">
    <property type="entry name" value="METALLOPROTEASE M41 FTSH"/>
    <property type="match status" value="1"/>
</dbReference>
<dbReference type="PANTHER" id="PTHR23076:SF97">
    <property type="entry name" value="ATP-DEPENDENT ZINC METALLOPROTEASE YME1L1"/>
    <property type="match status" value="1"/>
</dbReference>
<dbReference type="AlphaFoldDB" id="A0AAU7E3Q1"/>
<comment type="cofactor">
    <cofactor evidence="1">
        <name>Zn(2+)</name>
        <dbReference type="ChEBI" id="CHEBI:29105"/>
    </cofactor>
</comment>
<evidence type="ECO:0000256" key="8">
    <source>
        <dbReference type="ARBA" id="ARBA00023049"/>
    </source>
</evidence>
<dbReference type="EMBL" id="CP155620">
    <property type="protein sequence ID" value="XBJ28553.1"/>
    <property type="molecule type" value="Genomic_DNA"/>
</dbReference>
<dbReference type="InterPro" id="IPR037219">
    <property type="entry name" value="Peptidase_M41-like"/>
</dbReference>
<evidence type="ECO:0000256" key="6">
    <source>
        <dbReference type="ARBA" id="ARBA00022833"/>
    </source>
</evidence>
<dbReference type="SUPFAM" id="SSF52540">
    <property type="entry name" value="P-loop containing nucleoside triphosphate hydrolases"/>
    <property type="match status" value="1"/>
</dbReference>
<comment type="similarity">
    <text evidence="9">Belongs to the AAA ATPase family.</text>
</comment>
<reference evidence="12" key="1">
    <citation type="submission" date="2024-05" db="EMBL/GenBank/DDBJ databases">
        <title>Campylobacter coli isolated from environmental waters in Slovenia.</title>
        <authorList>
            <person name="Zautner A.E."/>
            <person name="Bunk B."/>
            <person name="Riedel T."/>
            <person name="Sproeer C."/>
        </authorList>
    </citation>
    <scope>NUCLEOTIDE SEQUENCE</scope>
    <source>
        <strain evidence="12">CCS1377</strain>
    </source>
</reference>
<feature type="transmembrane region" description="Helical" evidence="10">
    <location>
        <begin position="7"/>
        <end position="23"/>
    </location>
</feature>
<dbReference type="GO" id="GO:0004176">
    <property type="term" value="F:ATP-dependent peptidase activity"/>
    <property type="evidence" value="ECO:0007669"/>
    <property type="project" value="InterPro"/>
</dbReference>
<keyword evidence="6" id="KW-0862">Zinc</keyword>
<dbReference type="Pfam" id="PF17862">
    <property type="entry name" value="AAA_lid_3"/>
    <property type="match status" value="1"/>
</dbReference>
<dbReference type="GO" id="GO:0004222">
    <property type="term" value="F:metalloendopeptidase activity"/>
    <property type="evidence" value="ECO:0007669"/>
    <property type="project" value="InterPro"/>
</dbReference>
<proteinExistence type="inferred from homology"/>
<keyword evidence="5" id="KW-0378">Hydrolase</keyword>
<dbReference type="InterPro" id="IPR027417">
    <property type="entry name" value="P-loop_NTPase"/>
</dbReference>
<dbReference type="GO" id="GO:0046872">
    <property type="term" value="F:metal ion binding"/>
    <property type="evidence" value="ECO:0007669"/>
    <property type="project" value="UniProtKB-KW"/>
</dbReference>
<dbReference type="GO" id="GO:0006508">
    <property type="term" value="P:proteolysis"/>
    <property type="evidence" value="ECO:0007669"/>
    <property type="project" value="UniProtKB-KW"/>
</dbReference>
<evidence type="ECO:0000256" key="9">
    <source>
        <dbReference type="RuleBase" id="RU003651"/>
    </source>
</evidence>
<keyword evidence="7 9" id="KW-0067">ATP-binding</keyword>
<accession>A0AAU7E3Q1</accession>
<organism evidence="12">
    <name type="scientific">Campylobacter sp. CCS1377</name>
    <dbReference type="NCBI Taxonomy" id="3158229"/>
    <lineage>
        <taxon>Bacteria</taxon>
        <taxon>Pseudomonadati</taxon>
        <taxon>Campylobacterota</taxon>
        <taxon>Epsilonproteobacteria</taxon>
        <taxon>Campylobacterales</taxon>
        <taxon>Campylobacteraceae</taxon>
        <taxon>Campylobacter</taxon>
    </lineage>
</organism>
<evidence type="ECO:0000256" key="3">
    <source>
        <dbReference type="ARBA" id="ARBA00022723"/>
    </source>
</evidence>
<dbReference type="SUPFAM" id="SSF140990">
    <property type="entry name" value="FtsH protease domain-like"/>
    <property type="match status" value="1"/>
</dbReference>
<dbReference type="InterPro" id="IPR003960">
    <property type="entry name" value="ATPase_AAA_CS"/>
</dbReference>
<gene>
    <name evidence="12" type="ORF">AAH949_05450</name>
</gene>
<dbReference type="PROSITE" id="PS00674">
    <property type="entry name" value="AAA"/>
    <property type="match status" value="1"/>
</dbReference>
<sequence>MKNLKIILSSFLILCVLMAILYLKNEPKYIDKAFYDGLLREGLIQKAIVDENKIFIKTEQENYLIIKEGVNLEELLSQVPVEISANYFDVILVFLFAFFIVFLLVFMFLMQRKQRKKFPISANANSSVSLNSFENKDIKPVITSVSFNDVAGVDEVKLELGELVDFLKNPIKYKEFGVKMPKGVLLVGPPGVGKTLIAKAIAGEAGVPFFYQNGSAFVEIYVGMGAKRVRELFSRAKMMAPSIIFIDEIDAVGKIRGENSNTERDTTLNQLLTQMDGFEDNNGVIVIAATNKIELIDPALLRSGRFDRRIFVSLPDFKDRLKILEIYMKDKKNNVDLSKIAKASVGFSGAGLETLVNEAAINALRRQSDRVEESDFYAVLNKVLLGQRKVLTFNENEKKIQATYQAAKALCAYYFDIGFEKITLMEDRFKEYEHTLRSKSELLNKIKVYLAGNLAMKIIYNETYTNFQMDLIKTKELVAYMINYDMLDEANLETIKQELQDFLEPMKEKIIQLANLLLEQEKLENSDIKKIME</sequence>
<feature type="transmembrane region" description="Helical" evidence="10">
    <location>
        <begin position="90"/>
        <end position="110"/>
    </location>
</feature>
<dbReference type="Pfam" id="PF00004">
    <property type="entry name" value="AAA"/>
    <property type="match status" value="1"/>
</dbReference>
<feature type="domain" description="AAA+ ATPase" evidence="11">
    <location>
        <begin position="180"/>
        <end position="316"/>
    </location>
</feature>
<evidence type="ECO:0000256" key="1">
    <source>
        <dbReference type="ARBA" id="ARBA00001947"/>
    </source>
</evidence>
<dbReference type="GO" id="GO:0030163">
    <property type="term" value="P:protein catabolic process"/>
    <property type="evidence" value="ECO:0007669"/>
    <property type="project" value="TreeGrafter"/>
</dbReference>
<dbReference type="FunFam" id="3.40.50.300:FF:000352">
    <property type="entry name" value="ATP-dependent zinc metalloprotease FTSH 7, chloroplastic"/>
    <property type="match status" value="1"/>
</dbReference>
<dbReference type="GO" id="GO:0016887">
    <property type="term" value="F:ATP hydrolysis activity"/>
    <property type="evidence" value="ECO:0007669"/>
    <property type="project" value="InterPro"/>
</dbReference>
<dbReference type="InterPro" id="IPR003593">
    <property type="entry name" value="AAA+_ATPase"/>
</dbReference>
<dbReference type="SMART" id="SM00382">
    <property type="entry name" value="AAA"/>
    <property type="match status" value="1"/>
</dbReference>
<evidence type="ECO:0000256" key="4">
    <source>
        <dbReference type="ARBA" id="ARBA00022741"/>
    </source>
</evidence>
<dbReference type="Gene3D" id="3.40.50.300">
    <property type="entry name" value="P-loop containing nucleotide triphosphate hydrolases"/>
    <property type="match status" value="1"/>
</dbReference>
<evidence type="ECO:0000259" key="11">
    <source>
        <dbReference type="SMART" id="SM00382"/>
    </source>
</evidence>
<keyword evidence="3" id="KW-0479">Metal-binding</keyword>
<evidence type="ECO:0000256" key="2">
    <source>
        <dbReference type="ARBA" id="ARBA00022670"/>
    </source>
</evidence>
<dbReference type="GO" id="GO:0005524">
    <property type="term" value="F:ATP binding"/>
    <property type="evidence" value="ECO:0007669"/>
    <property type="project" value="UniProtKB-KW"/>
</dbReference>
<evidence type="ECO:0000256" key="7">
    <source>
        <dbReference type="ARBA" id="ARBA00022840"/>
    </source>
</evidence>
<evidence type="ECO:0000256" key="5">
    <source>
        <dbReference type="ARBA" id="ARBA00022801"/>
    </source>
</evidence>
<name>A0AAU7E3Q1_9BACT</name>
<keyword evidence="10" id="KW-1133">Transmembrane helix</keyword>
<protein>
    <submittedName>
        <fullName evidence="12">ATP-dependent metallopeptidase FtsH/Yme1/Tma family protein</fullName>
    </submittedName>
</protein>
<dbReference type="Gene3D" id="1.20.58.760">
    <property type="entry name" value="Peptidase M41"/>
    <property type="match status" value="1"/>
</dbReference>
<keyword evidence="10" id="KW-0812">Transmembrane</keyword>
<keyword evidence="2" id="KW-0645">Protease</keyword>
<dbReference type="CDD" id="cd19501">
    <property type="entry name" value="RecA-like_FtsH"/>
    <property type="match status" value="1"/>
</dbReference>
<dbReference type="InterPro" id="IPR003959">
    <property type="entry name" value="ATPase_AAA_core"/>
</dbReference>
<keyword evidence="4 9" id="KW-0547">Nucleotide-binding</keyword>
<dbReference type="RefSeq" id="WP_134239033.1">
    <property type="nucleotide sequence ID" value="NZ_CP155620.1"/>
</dbReference>
<dbReference type="GO" id="GO:0005737">
    <property type="term" value="C:cytoplasm"/>
    <property type="evidence" value="ECO:0007669"/>
    <property type="project" value="UniProtKB-ARBA"/>
</dbReference>
<keyword evidence="8" id="KW-0482">Metalloprotease</keyword>
<dbReference type="InterPro" id="IPR041569">
    <property type="entry name" value="AAA_lid_3"/>
</dbReference>
<dbReference type="GO" id="GO:0005886">
    <property type="term" value="C:plasma membrane"/>
    <property type="evidence" value="ECO:0007669"/>
    <property type="project" value="TreeGrafter"/>
</dbReference>
<dbReference type="Gene3D" id="1.10.8.60">
    <property type="match status" value="1"/>
</dbReference>
<evidence type="ECO:0000256" key="10">
    <source>
        <dbReference type="SAM" id="Phobius"/>
    </source>
</evidence>
<evidence type="ECO:0000313" key="12">
    <source>
        <dbReference type="EMBL" id="XBJ28553.1"/>
    </source>
</evidence>